<evidence type="ECO:0000256" key="3">
    <source>
        <dbReference type="RuleBase" id="RU362132"/>
    </source>
</evidence>
<sequence>MNQRVLHHDAASANDATQTRAASGGTLRLTTAQALVRYLAAQRVTTEDGSGSEPLFGGVFAIFGHGNVAGMGEALYQHRDELPTLRAHNEQAMAHSAIAFAKAHFRRRMMAVTTSIGPGATNLLTAAALAHVNRLPVLLLPGDIFVSRAPDPVLQQVEDFNDGGVSANDAFKPVSRYFDRIVHPAQLLSALPRALRVLTDAALCGPVTLALPQDVQAQAWDFPADFFAPRVVRLHAPAPRVDEIEAACARLRHAKRPLIVAGGGVLYSRATDALHRFAASHGIPVAETQAGKSALAWNDPLNAGALGVTGSPAANALAHDADCVLAIGTRLQDFTTGSNTLFTQADVIAINANAFDGLKHRARVVEADARLALEALAEPLHGWHAERTWTARAHKLAASWRDTVSTLTHAPQRDAVLPYEGDVIGAVQRSSARSAMDDIVVCAAGTLPAELHKLWRAGRPGAYHVEYGYSCMGYEIAGGLGVKLARPERDVIVIVGDGSYLMMNSEIATSVMLGAKLIVVVLDNRGFGCINRLQQACGGAPFNNLLENCVQGPLGAPRIDFAAHARALGAQAEHVANVAELEAALQRARAADRTYVVSIDTDPARTTDDGGWWWEVAVPEVSPRDAVRDARAKYDAQLAARSAPAASDDRAGRPDHTGTPDHLDHE</sequence>
<dbReference type="InterPro" id="IPR011766">
    <property type="entry name" value="TPP_enzyme_TPP-bd"/>
</dbReference>
<dbReference type="CDD" id="cd07035">
    <property type="entry name" value="TPP_PYR_POX_like"/>
    <property type="match status" value="1"/>
</dbReference>
<evidence type="ECO:0000256" key="2">
    <source>
        <dbReference type="ARBA" id="ARBA00023052"/>
    </source>
</evidence>
<comment type="similarity">
    <text evidence="1 3">Belongs to the TPP enzyme family.</text>
</comment>
<dbReference type="GO" id="GO:0050660">
    <property type="term" value="F:flavin adenine dinucleotide binding"/>
    <property type="evidence" value="ECO:0007669"/>
    <property type="project" value="TreeGrafter"/>
</dbReference>
<keyword evidence="9" id="KW-1185">Reference proteome</keyword>
<reference evidence="8 9" key="1">
    <citation type="submission" date="2019-08" db="EMBL/GenBank/DDBJ databases">
        <title>Paraburkholderia sp. DCY113.</title>
        <authorList>
            <person name="Kang J."/>
        </authorList>
    </citation>
    <scope>NUCLEOTIDE SEQUENCE [LARGE SCALE GENOMIC DNA]</scope>
    <source>
        <strain evidence="8 9">DCY113</strain>
    </source>
</reference>
<dbReference type="SUPFAM" id="SSF52467">
    <property type="entry name" value="DHS-like NAD/FAD-binding domain"/>
    <property type="match status" value="1"/>
</dbReference>
<dbReference type="InterPro" id="IPR029061">
    <property type="entry name" value="THDP-binding"/>
</dbReference>
<evidence type="ECO:0000256" key="1">
    <source>
        <dbReference type="ARBA" id="ARBA00007812"/>
    </source>
</evidence>
<dbReference type="PANTHER" id="PTHR18968:SF9">
    <property type="entry name" value="3D-(3,5_4)-TRIHYDROXYCYCLOHEXANE-1,2-DIONE HYDROLASE"/>
    <property type="match status" value="1"/>
</dbReference>
<dbReference type="InterPro" id="IPR000399">
    <property type="entry name" value="TPP-bd_CS"/>
</dbReference>
<keyword evidence="2 3" id="KW-0786">Thiamine pyrophosphate</keyword>
<evidence type="ECO:0000313" key="9">
    <source>
        <dbReference type="Proteomes" id="UP000325273"/>
    </source>
</evidence>
<dbReference type="GO" id="GO:0003984">
    <property type="term" value="F:acetolactate synthase activity"/>
    <property type="evidence" value="ECO:0007669"/>
    <property type="project" value="TreeGrafter"/>
</dbReference>
<dbReference type="PANTHER" id="PTHR18968">
    <property type="entry name" value="THIAMINE PYROPHOSPHATE ENZYMES"/>
    <property type="match status" value="1"/>
</dbReference>
<dbReference type="GO" id="GO:0009097">
    <property type="term" value="P:isoleucine biosynthetic process"/>
    <property type="evidence" value="ECO:0007669"/>
    <property type="project" value="TreeGrafter"/>
</dbReference>
<dbReference type="InterPro" id="IPR029035">
    <property type="entry name" value="DHS-like_NAD/FAD-binding_dom"/>
</dbReference>
<dbReference type="CDD" id="cd02003">
    <property type="entry name" value="TPP_IolD"/>
    <property type="match status" value="1"/>
</dbReference>
<accession>A0A5B0HLX5</accession>
<feature type="region of interest" description="Disordered" evidence="4">
    <location>
        <begin position="1"/>
        <end position="20"/>
    </location>
</feature>
<dbReference type="InterPro" id="IPR045229">
    <property type="entry name" value="TPP_enz"/>
</dbReference>
<feature type="domain" description="Thiamine pyrophosphate enzyme central" evidence="5">
    <location>
        <begin position="244"/>
        <end position="376"/>
    </location>
</feature>
<comment type="caution">
    <text evidence="8">The sequence shown here is derived from an EMBL/GenBank/DDBJ whole genome shotgun (WGS) entry which is preliminary data.</text>
</comment>
<dbReference type="EC" id="3.7.1.22" evidence="8"/>
<feature type="compositionally biased region" description="Basic and acidic residues" evidence="4">
    <location>
        <begin position="647"/>
        <end position="666"/>
    </location>
</feature>
<evidence type="ECO:0000259" key="5">
    <source>
        <dbReference type="Pfam" id="PF00205"/>
    </source>
</evidence>
<dbReference type="Proteomes" id="UP000325273">
    <property type="component" value="Unassembled WGS sequence"/>
</dbReference>
<evidence type="ECO:0000256" key="4">
    <source>
        <dbReference type="SAM" id="MobiDB-lite"/>
    </source>
</evidence>
<protein>
    <submittedName>
        <fullName evidence="8">3D-(3,5/4)-trihydroxycyclohexane-1,2-dione acylhydrolase (Decyclizing)</fullName>
        <ecNumber evidence="8">3.7.1.22</ecNumber>
    </submittedName>
</protein>
<dbReference type="InterPro" id="IPR012000">
    <property type="entry name" value="Thiamin_PyroP_enz_cen_dom"/>
</dbReference>
<dbReference type="GO" id="GO:0005948">
    <property type="term" value="C:acetolactate synthase complex"/>
    <property type="evidence" value="ECO:0007669"/>
    <property type="project" value="TreeGrafter"/>
</dbReference>
<dbReference type="GO" id="GO:0030976">
    <property type="term" value="F:thiamine pyrophosphate binding"/>
    <property type="evidence" value="ECO:0007669"/>
    <property type="project" value="InterPro"/>
</dbReference>
<dbReference type="RefSeq" id="WP_149667944.1">
    <property type="nucleotide sequence ID" value="NZ_VTUZ01000001.1"/>
</dbReference>
<evidence type="ECO:0000313" key="8">
    <source>
        <dbReference type="EMBL" id="KAA1015813.1"/>
    </source>
</evidence>
<dbReference type="GO" id="GO:0019310">
    <property type="term" value="P:inositol catabolic process"/>
    <property type="evidence" value="ECO:0007669"/>
    <property type="project" value="InterPro"/>
</dbReference>
<dbReference type="InterPro" id="IPR012001">
    <property type="entry name" value="Thiamin_PyroP_enz_TPP-bd_dom"/>
</dbReference>
<dbReference type="GO" id="GO:0000287">
    <property type="term" value="F:magnesium ion binding"/>
    <property type="evidence" value="ECO:0007669"/>
    <property type="project" value="InterPro"/>
</dbReference>
<feature type="domain" description="Thiamine pyrophosphate enzyme TPP-binding" evidence="6">
    <location>
        <begin position="444"/>
        <end position="598"/>
    </location>
</feature>
<organism evidence="8 9">
    <name type="scientific">Paraburkholderia panacisoli</name>
    <dbReference type="NCBI Taxonomy" id="2603818"/>
    <lineage>
        <taxon>Bacteria</taxon>
        <taxon>Pseudomonadati</taxon>
        <taxon>Pseudomonadota</taxon>
        <taxon>Betaproteobacteria</taxon>
        <taxon>Burkholderiales</taxon>
        <taxon>Burkholderiaceae</taxon>
        <taxon>Paraburkholderia</taxon>
    </lineage>
</organism>
<evidence type="ECO:0000259" key="7">
    <source>
        <dbReference type="Pfam" id="PF02776"/>
    </source>
</evidence>
<feature type="domain" description="Thiamine pyrophosphate enzyme N-terminal TPP-binding" evidence="7">
    <location>
        <begin position="59"/>
        <end position="155"/>
    </location>
</feature>
<dbReference type="PROSITE" id="PS00187">
    <property type="entry name" value="TPP_ENZYMES"/>
    <property type="match status" value="1"/>
</dbReference>
<dbReference type="Gene3D" id="3.40.50.970">
    <property type="match status" value="2"/>
</dbReference>
<dbReference type="SUPFAM" id="SSF52518">
    <property type="entry name" value="Thiamin diphosphate-binding fold (THDP-binding)"/>
    <property type="match status" value="2"/>
</dbReference>
<dbReference type="AlphaFoldDB" id="A0A5B0HLX5"/>
<dbReference type="NCBIfam" id="TIGR04377">
    <property type="entry name" value="myo_inos_iolD"/>
    <property type="match status" value="1"/>
</dbReference>
<dbReference type="GO" id="GO:0102481">
    <property type="term" value="F:3D-(3,5/4)-trihydroxycyclohexane-1,2-dione hydrolase activity"/>
    <property type="evidence" value="ECO:0007669"/>
    <property type="project" value="UniProtKB-EC"/>
</dbReference>
<feature type="compositionally biased region" description="Basic and acidic residues" evidence="4">
    <location>
        <begin position="1"/>
        <end position="10"/>
    </location>
</feature>
<evidence type="ECO:0000259" key="6">
    <source>
        <dbReference type="Pfam" id="PF02775"/>
    </source>
</evidence>
<name>A0A5B0HLX5_9BURK</name>
<dbReference type="Gene3D" id="3.40.50.1220">
    <property type="entry name" value="TPP-binding domain"/>
    <property type="match status" value="1"/>
</dbReference>
<dbReference type="Pfam" id="PF02775">
    <property type="entry name" value="TPP_enzyme_C"/>
    <property type="match status" value="1"/>
</dbReference>
<dbReference type="Pfam" id="PF02776">
    <property type="entry name" value="TPP_enzyme_N"/>
    <property type="match status" value="1"/>
</dbReference>
<dbReference type="Pfam" id="PF00205">
    <property type="entry name" value="TPP_enzyme_M"/>
    <property type="match status" value="1"/>
</dbReference>
<gene>
    <name evidence="8" type="primary">iolD</name>
    <name evidence="8" type="ORF">FVF58_00155</name>
</gene>
<dbReference type="EMBL" id="VTUZ01000001">
    <property type="protein sequence ID" value="KAA1015813.1"/>
    <property type="molecule type" value="Genomic_DNA"/>
</dbReference>
<keyword evidence="8" id="KW-0378">Hydrolase</keyword>
<dbReference type="GO" id="GO:0009099">
    <property type="term" value="P:L-valine biosynthetic process"/>
    <property type="evidence" value="ECO:0007669"/>
    <property type="project" value="TreeGrafter"/>
</dbReference>
<dbReference type="InterPro" id="IPR030817">
    <property type="entry name" value="Myo_inos_IolD"/>
</dbReference>
<feature type="region of interest" description="Disordered" evidence="4">
    <location>
        <begin position="635"/>
        <end position="666"/>
    </location>
</feature>
<proteinExistence type="inferred from homology"/>